<protein>
    <submittedName>
        <fullName evidence="2">Uncharacterized protein</fullName>
    </submittedName>
</protein>
<name>A0ABT3XPI5_9FLAO</name>
<reference evidence="2" key="1">
    <citation type="submission" date="2022-10" db="EMBL/GenBank/DDBJ databases">
        <title>Chryseobacterium sp. nov., a novel bacterial species.</title>
        <authorList>
            <person name="Cao Y."/>
        </authorList>
    </citation>
    <scope>NUCLEOTIDE SEQUENCE</scope>
    <source>
        <strain evidence="2">CCTCC AB2015118</strain>
    </source>
</reference>
<dbReference type="RefSeq" id="WP_267264368.1">
    <property type="nucleotide sequence ID" value="NZ_JAOVZW010000003.1"/>
</dbReference>
<dbReference type="EMBL" id="JAOVZW010000003">
    <property type="protein sequence ID" value="MCX8523046.1"/>
    <property type="molecule type" value="Genomic_DNA"/>
</dbReference>
<keyword evidence="1" id="KW-0812">Transmembrane</keyword>
<dbReference type="Proteomes" id="UP001073122">
    <property type="component" value="Unassembled WGS sequence"/>
</dbReference>
<evidence type="ECO:0000256" key="1">
    <source>
        <dbReference type="SAM" id="Phobius"/>
    </source>
</evidence>
<evidence type="ECO:0000313" key="2">
    <source>
        <dbReference type="EMBL" id="MCX8523046.1"/>
    </source>
</evidence>
<feature type="transmembrane region" description="Helical" evidence="1">
    <location>
        <begin position="20"/>
        <end position="49"/>
    </location>
</feature>
<accession>A0ABT3XPI5</accession>
<feature type="transmembrane region" description="Helical" evidence="1">
    <location>
        <begin position="92"/>
        <end position="110"/>
    </location>
</feature>
<keyword evidence="1" id="KW-1133">Transmembrane helix</keyword>
<proteinExistence type="predicted"/>
<sequence>MIYQYFGEVNYPSYSALLFGGAHFIAGGFLEGCIWFANPLLIFGLFLLFKKNDKSIFPLIISSFLAFTFLFFENLTMTKSGRIASITELKSGYFLWLISILFATFYSIFIKIKKWKTLSTY</sequence>
<feature type="transmembrane region" description="Helical" evidence="1">
    <location>
        <begin position="56"/>
        <end position="72"/>
    </location>
</feature>
<comment type="caution">
    <text evidence="2">The sequence shown here is derived from an EMBL/GenBank/DDBJ whole genome shotgun (WGS) entry which is preliminary data.</text>
</comment>
<keyword evidence="1" id="KW-0472">Membrane</keyword>
<organism evidence="2 3">
    <name type="scientific">Chryseobacterium formosus</name>
    <dbReference type="NCBI Taxonomy" id="1537363"/>
    <lineage>
        <taxon>Bacteria</taxon>
        <taxon>Pseudomonadati</taxon>
        <taxon>Bacteroidota</taxon>
        <taxon>Flavobacteriia</taxon>
        <taxon>Flavobacteriales</taxon>
        <taxon>Weeksellaceae</taxon>
        <taxon>Chryseobacterium group</taxon>
        <taxon>Chryseobacterium</taxon>
    </lineage>
</organism>
<gene>
    <name evidence="2" type="ORF">OF897_03815</name>
</gene>
<keyword evidence="3" id="KW-1185">Reference proteome</keyword>
<evidence type="ECO:0000313" key="3">
    <source>
        <dbReference type="Proteomes" id="UP001073122"/>
    </source>
</evidence>